<name>A0A939FV59_9HYPH</name>
<dbReference type="SUPFAM" id="SSF53448">
    <property type="entry name" value="Nucleotide-diphospho-sugar transferases"/>
    <property type="match status" value="1"/>
</dbReference>
<proteinExistence type="predicted"/>
<dbReference type="InterPro" id="IPR011990">
    <property type="entry name" value="TPR-like_helical_dom_sf"/>
</dbReference>
<dbReference type="PROSITE" id="PS50005">
    <property type="entry name" value="TPR"/>
    <property type="match status" value="3"/>
</dbReference>
<feature type="repeat" description="TPR" evidence="1">
    <location>
        <begin position="121"/>
        <end position="154"/>
    </location>
</feature>
<sequence length="923" mass="101327">MRGDHANAEKNWAAAIAHYEKALAIDPSLTAIWVQLGHARREIGQDEQATKAYLRALQLAPFDKASANLLNITRDLIESQSKYRKKTELKPVDYKKSNYNYIRKFALNRSLRPLHGGRYFVRALIWLGNRANAAKDWKDAIEFYERALAINDDLTAIWIQLGHMRREVGQFATAETAYLRALELDPTNNDARFFLGVTRDELDRDIWAPPDAVQSVDLPIEEPATGNPALSFPFHPMPTAAIASIPRSASQPDLPKIMLGDVELGVYDGATTVPVAGWSRITETFNRLSFCDASLTIGERHIESSHDETEAAMARASAIPAQNDRLFETLPADLELSDVWFVNERLLRLRWTPTSRQASDRVIRIFQRSIADRHKLLVLSETIVPMDQTALLDCRTANPFMPLLIAICDAEHRLLALATLPFPSLCRGGVHFGELLAVEPQRPYVEALETLSSLLAAAETGRQSQSPKIERIVVDLSEATGREMIFSPALVAWLCHVLNIRFDSTGDPIAVNDAIARYRAAALEGRSANPDPSPSTLHLPSDAIPSLHSLLDRQIVVQTGEHCGSFVLANLADAQPILVIAPPLSEAALPSQTRSLFPVISASTPTPTDANTPCQSKAPLAVRMRRIRSPIEAELLRPLGPEISTREMAARLGGGSLPPLTVICRFSGDERRLAGCMDAILLQEGLGPVEAIVVAEKTDQTAARRVLGRLFSSRGQIVDDRSSRRHPQWFKDAAQLAKGDFVLILDDDLLFHDCRTLAVLMDIASQSKTASASCILVGPTAATKVETYSMISAGRASDGLDAEEAAWSSSETIDALLHLPPVTWPIAAAPTHPIVMRRDIWQRIEPALSPAEGPPDAISPQNLPDFWLEAGRLGLRHYVTTTVSASVTDRDAALARVSEAASLDWPLPQDGLKQSVQVRRLVA</sequence>
<dbReference type="CDD" id="cd00761">
    <property type="entry name" value="Glyco_tranf_GTA_type"/>
    <property type="match status" value="1"/>
</dbReference>
<protein>
    <submittedName>
        <fullName evidence="2">Tetratricopeptide repeat protein</fullName>
    </submittedName>
</protein>
<dbReference type="AlphaFoldDB" id="A0A939FV59"/>
<comment type="caution">
    <text evidence="2">The sequence shown here is derived from an EMBL/GenBank/DDBJ whole genome shotgun (WGS) entry which is preliminary data.</text>
</comment>
<feature type="repeat" description="TPR" evidence="1">
    <location>
        <begin position="155"/>
        <end position="188"/>
    </location>
</feature>
<dbReference type="SUPFAM" id="SSF48452">
    <property type="entry name" value="TPR-like"/>
    <property type="match status" value="1"/>
</dbReference>
<evidence type="ECO:0000256" key="1">
    <source>
        <dbReference type="PROSITE-ProRule" id="PRU00339"/>
    </source>
</evidence>
<keyword evidence="3" id="KW-1185">Reference proteome</keyword>
<dbReference type="Proteomes" id="UP000664122">
    <property type="component" value="Unassembled WGS sequence"/>
</dbReference>
<evidence type="ECO:0000313" key="2">
    <source>
        <dbReference type="EMBL" id="MBO0661381.1"/>
    </source>
</evidence>
<reference evidence="2" key="1">
    <citation type="submission" date="2021-03" db="EMBL/GenBank/DDBJ databases">
        <title>Whole genome sequence of Jiella sp. CQZ9-1.</title>
        <authorList>
            <person name="Tuo L."/>
        </authorList>
    </citation>
    <scope>NUCLEOTIDE SEQUENCE</scope>
    <source>
        <strain evidence="2">CQZ9-1</strain>
    </source>
</reference>
<dbReference type="EMBL" id="JAFMPP010000001">
    <property type="protein sequence ID" value="MBO0661381.1"/>
    <property type="molecule type" value="Genomic_DNA"/>
</dbReference>
<gene>
    <name evidence="2" type="ORF">J1C48_02225</name>
</gene>
<dbReference type="PANTHER" id="PTHR44998:SF1">
    <property type="entry name" value="UDP-N-ACETYLGLUCOSAMINE--PEPTIDE N-ACETYLGLUCOSAMINYLTRANSFERASE 110 KDA SUBUNIT"/>
    <property type="match status" value="1"/>
</dbReference>
<accession>A0A939FV59</accession>
<organism evidence="2 3">
    <name type="scientific">Jiella flava</name>
    <dbReference type="NCBI Taxonomy" id="2816857"/>
    <lineage>
        <taxon>Bacteria</taxon>
        <taxon>Pseudomonadati</taxon>
        <taxon>Pseudomonadota</taxon>
        <taxon>Alphaproteobacteria</taxon>
        <taxon>Hyphomicrobiales</taxon>
        <taxon>Aurantimonadaceae</taxon>
        <taxon>Jiella</taxon>
    </lineage>
</organism>
<feature type="repeat" description="TPR" evidence="1">
    <location>
        <begin position="30"/>
        <end position="63"/>
    </location>
</feature>
<dbReference type="Gene3D" id="3.90.550.10">
    <property type="entry name" value="Spore Coat Polysaccharide Biosynthesis Protein SpsA, Chain A"/>
    <property type="match status" value="1"/>
</dbReference>
<dbReference type="RefSeq" id="WP_207256006.1">
    <property type="nucleotide sequence ID" value="NZ_JAFMPP010000001.1"/>
</dbReference>
<dbReference type="PANTHER" id="PTHR44998">
    <property type="match status" value="1"/>
</dbReference>
<dbReference type="InterPro" id="IPR029044">
    <property type="entry name" value="Nucleotide-diphossugar_trans"/>
</dbReference>
<keyword evidence="1" id="KW-0802">TPR repeat</keyword>
<dbReference type="Pfam" id="PF13181">
    <property type="entry name" value="TPR_8"/>
    <property type="match status" value="2"/>
</dbReference>
<evidence type="ECO:0000313" key="3">
    <source>
        <dbReference type="Proteomes" id="UP000664122"/>
    </source>
</evidence>
<dbReference type="Gene3D" id="1.25.40.10">
    <property type="entry name" value="Tetratricopeptide repeat domain"/>
    <property type="match status" value="2"/>
</dbReference>
<dbReference type="SMART" id="SM00028">
    <property type="entry name" value="TPR"/>
    <property type="match status" value="4"/>
</dbReference>
<dbReference type="InterPro" id="IPR019734">
    <property type="entry name" value="TPR_rpt"/>
</dbReference>